<dbReference type="EMBL" id="CM008054">
    <property type="protein sequence ID" value="PVH30936.1"/>
    <property type="molecule type" value="Genomic_DNA"/>
</dbReference>
<sequence length="329" mass="35952">MAAAPLVQLSYHLPAANPSTFLSPFQSKGDSPSVLGRSYVDADGCCAESEAAADQPGSQQRLRTPIDRDERRQRPVEWAGACAACHFIAKHVCRILGKMVVSTGFLRPKQGANSSDNFQVEQLFKIFRGNSNGGLAEGRATAAAAGGTGELRGCSSSNWCSREQQRRTDLAWQPAAGSGAARAGVAWRPRSSWLLSPAAPWRFSFLVAGRSSCWIPKCDTHLISDFRIRYYLSRPNRIERNNHGRLAVSIHFSFWSSLKETKIQTFQSSLSVTECRTAAAELVQPRASSKGGRIRPLPLGKPLGWCWWTCNANEAAPFAMCLRSGSEFA</sequence>
<protein>
    <submittedName>
        <fullName evidence="2">Uncharacterized protein</fullName>
    </submittedName>
</protein>
<dbReference type="Proteomes" id="UP000243499">
    <property type="component" value="Chromosome 9"/>
</dbReference>
<gene>
    <name evidence="2" type="ORF">PAHAL_9G016600</name>
</gene>
<evidence type="ECO:0000256" key="1">
    <source>
        <dbReference type="SAM" id="MobiDB-lite"/>
    </source>
</evidence>
<accession>A0A2T8HZS3</accession>
<proteinExistence type="predicted"/>
<organism evidence="2">
    <name type="scientific">Panicum hallii</name>
    <dbReference type="NCBI Taxonomy" id="206008"/>
    <lineage>
        <taxon>Eukaryota</taxon>
        <taxon>Viridiplantae</taxon>
        <taxon>Streptophyta</taxon>
        <taxon>Embryophyta</taxon>
        <taxon>Tracheophyta</taxon>
        <taxon>Spermatophyta</taxon>
        <taxon>Magnoliopsida</taxon>
        <taxon>Liliopsida</taxon>
        <taxon>Poales</taxon>
        <taxon>Poaceae</taxon>
        <taxon>PACMAD clade</taxon>
        <taxon>Panicoideae</taxon>
        <taxon>Panicodae</taxon>
        <taxon>Paniceae</taxon>
        <taxon>Panicinae</taxon>
        <taxon>Panicum</taxon>
        <taxon>Panicum sect. Panicum</taxon>
    </lineage>
</organism>
<dbReference type="AlphaFoldDB" id="A0A2T8HZS3"/>
<feature type="region of interest" description="Disordered" evidence="1">
    <location>
        <begin position="50"/>
        <end position="70"/>
    </location>
</feature>
<reference evidence="2" key="1">
    <citation type="submission" date="2018-04" db="EMBL/GenBank/DDBJ databases">
        <title>WGS assembly of Panicum hallii.</title>
        <authorList>
            <person name="Lovell J."/>
            <person name="Jenkins J."/>
            <person name="Lowry D."/>
            <person name="Mamidi S."/>
            <person name="Sreedasyam A."/>
            <person name="Weng X."/>
            <person name="Barry K."/>
            <person name="Bonette J."/>
            <person name="Campitelli B."/>
            <person name="Daum C."/>
            <person name="Gordon S."/>
            <person name="Gould B."/>
            <person name="Lipzen A."/>
            <person name="Macqueen A."/>
            <person name="Palacio-Mejia J."/>
            <person name="Plott C."/>
            <person name="Shakirov E."/>
            <person name="Shu S."/>
            <person name="Yoshinaga Y."/>
            <person name="Zane M."/>
            <person name="Rokhsar D."/>
            <person name="Grimwood J."/>
            <person name="Schmutz J."/>
            <person name="Juenger T."/>
        </authorList>
    </citation>
    <scope>NUCLEOTIDE SEQUENCE [LARGE SCALE GENOMIC DNA]</scope>
    <source>
        <strain evidence="2">FIL2</strain>
    </source>
</reference>
<name>A0A2T8HZS3_9POAL</name>
<dbReference type="Gramene" id="PVH30936">
    <property type="protein sequence ID" value="PVH30936"/>
    <property type="gene ID" value="PAHAL_9G016600"/>
</dbReference>
<evidence type="ECO:0000313" key="2">
    <source>
        <dbReference type="EMBL" id="PVH30936.1"/>
    </source>
</evidence>